<dbReference type="STRING" id="435880.SAMN04487988_101448"/>
<reference evidence="4" key="1">
    <citation type="submission" date="2016-10" db="EMBL/GenBank/DDBJ databases">
        <authorList>
            <person name="Varghese N."/>
            <person name="Submissions S."/>
        </authorList>
    </citation>
    <scope>NUCLEOTIDE SEQUENCE [LARGE SCALE GENOMIC DNA]</scope>
    <source>
        <strain evidence="4">DSM 19315</strain>
    </source>
</reference>
<sequence length="153" mass="16990">MLAAKILPFSAELQPHFESINREWVEALFAIEPFDLAQLKNPQETIIDPGGLIIFAQLGEEIVGTVGLAKVDEETFELIKMGVKKSAQGKGIGLILGQAILEKAKEMGAKKVELYTHTKLASALKIYRKLGFREEVPEPGKYCRCDLKMVLTF</sequence>
<evidence type="ECO:0000256" key="1">
    <source>
        <dbReference type="ARBA" id="ARBA00022679"/>
    </source>
</evidence>
<dbReference type="GO" id="GO:0008080">
    <property type="term" value="F:N-acetyltransferase activity"/>
    <property type="evidence" value="ECO:0007669"/>
    <property type="project" value="InterPro"/>
</dbReference>
<dbReference type="CDD" id="cd04301">
    <property type="entry name" value="NAT_SF"/>
    <property type="match status" value="1"/>
</dbReference>
<dbReference type="InterPro" id="IPR016181">
    <property type="entry name" value="Acyl_CoA_acyltransferase"/>
</dbReference>
<gene>
    <name evidence="3" type="ORF">SAMN04487988_101448</name>
</gene>
<dbReference type="PANTHER" id="PTHR13947">
    <property type="entry name" value="GNAT FAMILY N-ACETYLTRANSFERASE"/>
    <property type="match status" value="1"/>
</dbReference>
<evidence type="ECO:0000313" key="4">
    <source>
        <dbReference type="Proteomes" id="UP000199642"/>
    </source>
</evidence>
<dbReference type="PROSITE" id="PS51186">
    <property type="entry name" value="GNAT"/>
    <property type="match status" value="1"/>
</dbReference>
<dbReference type="Proteomes" id="UP000199642">
    <property type="component" value="Unassembled WGS sequence"/>
</dbReference>
<dbReference type="PANTHER" id="PTHR13947:SF37">
    <property type="entry name" value="LD18367P"/>
    <property type="match status" value="1"/>
</dbReference>
<dbReference type="InterPro" id="IPR000182">
    <property type="entry name" value="GNAT_dom"/>
</dbReference>
<evidence type="ECO:0000313" key="3">
    <source>
        <dbReference type="EMBL" id="SFG11186.1"/>
    </source>
</evidence>
<dbReference type="OrthoDB" id="1431064at2"/>
<feature type="domain" description="N-acetyltransferase" evidence="2">
    <location>
        <begin position="4"/>
        <end position="153"/>
    </location>
</feature>
<dbReference type="Pfam" id="PF00583">
    <property type="entry name" value="Acetyltransf_1"/>
    <property type="match status" value="1"/>
</dbReference>
<keyword evidence="4" id="KW-1185">Reference proteome</keyword>
<dbReference type="Gene3D" id="3.40.630.30">
    <property type="match status" value="1"/>
</dbReference>
<accession>A0A1I2PBZ6</accession>
<dbReference type="RefSeq" id="WP_092788606.1">
    <property type="nucleotide sequence ID" value="NZ_FOPC01000001.1"/>
</dbReference>
<keyword evidence="1 3" id="KW-0808">Transferase</keyword>
<dbReference type="AlphaFoldDB" id="A0A1I2PBZ6"/>
<dbReference type="InterPro" id="IPR050769">
    <property type="entry name" value="NAT_camello-type"/>
</dbReference>
<evidence type="ECO:0000259" key="2">
    <source>
        <dbReference type="PROSITE" id="PS51186"/>
    </source>
</evidence>
<organism evidence="3 4">
    <name type="scientific">Algoriphagus hitonicola</name>
    <dbReference type="NCBI Taxonomy" id="435880"/>
    <lineage>
        <taxon>Bacteria</taxon>
        <taxon>Pseudomonadati</taxon>
        <taxon>Bacteroidota</taxon>
        <taxon>Cytophagia</taxon>
        <taxon>Cytophagales</taxon>
        <taxon>Cyclobacteriaceae</taxon>
        <taxon>Algoriphagus</taxon>
    </lineage>
</organism>
<protein>
    <submittedName>
        <fullName evidence="3">Acetyltransferase (GNAT) family protein</fullName>
    </submittedName>
</protein>
<proteinExistence type="predicted"/>
<name>A0A1I2PBZ6_9BACT</name>
<dbReference type="EMBL" id="FOPC01000001">
    <property type="protein sequence ID" value="SFG11186.1"/>
    <property type="molecule type" value="Genomic_DNA"/>
</dbReference>
<dbReference type="SUPFAM" id="SSF55729">
    <property type="entry name" value="Acyl-CoA N-acyltransferases (Nat)"/>
    <property type="match status" value="1"/>
</dbReference>